<dbReference type="GO" id="GO:0005829">
    <property type="term" value="C:cytosol"/>
    <property type="evidence" value="ECO:0007669"/>
    <property type="project" value="TreeGrafter"/>
</dbReference>
<dbReference type="GO" id="GO:0009090">
    <property type="term" value="P:homoserine biosynthetic process"/>
    <property type="evidence" value="ECO:0007669"/>
    <property type="project" value="EnsemblFungi"/>
</dbReference>
<dbReference type="Proteomes" id="UP000240830">
    <property type="component" value="Unassembled WGS sequence"/>
</dbReference>
<dbReference type="GO" id="GO:0005524">
    <property type="term" value="F:ATP binding"/>
    <property type="evidence" value="ECO:0007669"/>
    <property type="project" value="UniProtKB-KW"/>
</dbReference>
<gene>
    <name evidence="8" type="ORF">PSACC_03243</name>
</gene>
<dbReference type="EC" id="2.7.2.4" evidence="6"/>
<evidence type="ECO:0000256" key="4">
    <source>
        <dbReference type="ARBA" id="ARBA00022777"/>
    </source>
</evidence>
<dbReference type="PROSITE" id="PS51671">
    <property type="entry name" value="ACT"/>
    <property type="match status" value="1"/>
</dbReference>
<dbReference type="GO" id="GO:0009089">
    <property type="term" value="P:lysine biosynthetic process via diaminopimelate"/>
    <property type="evidence" value="ECO:0007669"/>
    <property type="project" value="TreeGrafter"/>
</dbReference>
<dbReference type="SUPFAM" id="SSF55021">
    <property type="entry name" value="ACT-like"/>
    <property type="match status" value="2"/>
</dbReference>
<dbReference type="FunFam" id="3.30.2130.10:FF:000001">
    <property type="entry name" value="Bifunctional aspartokinase/homoserine dehydrogenase"/>
    <property type="match status" value="1"/>
</dbReference>
<accession>A0A2H9TGS9</accession>
<evidence type="ECO:0000313" key="8">
    <source>
        <dbReference type="EMBL" id="PJF16941.1"/>
    </source>
</evidence>
<evidence type="ECO:0000256" key="3">
    <source>
        <dbReference type="ARBA" id="ARBA00022741"/>
    </source>
</evidence>
<keyword evidence="5" id="KW-0067">ATP-binding</keyword>
<dbReference type="OrthoDB" id="4323675at2759"/>
<organism evidence="8 9">
    <name type="scientific">Paramicrosporidium saccamoebae</name>
    <dbReference type="NCBI Taxonomy" id="1246581"/>
    <lineage>
        <taxon>Eukaryota</taxon>
        <taxon>Fungi</taxon>
        <taxon>Fungi incertae sedis</taxon>
        <taxon>Cryptomycota</taxon>
        <taxon>Cryptomycota incertae sedis</taxon>
        <taxon>Paramicrosporidium</taxon>
    </lineage>
</organism>
<dbReference type="SUPFAM" id="SSF53633">
    <property type="entry name" value="Carbamate kinase-like"/>
    <property type="match status" value="1"/>
</dbReference>
<evidence type="ECO:0000256" key="2">
    <source>
        <dbReference type="ARBA" id="ARBA00022679"/>
    </source>
</evidence>
<dbReference type="InterPro" id="IPR002912">
    <property type="entry name" value="ACT_dom"/>
</dbReference>
<name>A0A2H9TGS9_9FUNG</name>
<comment type="caution">
    <text evidence="8">The sequence shown here is derived from an EMBL/GenBank/DDBJ whole genome shotgun (WGS) entry which is preliminary data.</text>
</comment>
<dbReference type="GO" id="GO:0009088">
    <property type="term" value="P:threonine biosynthetic process"/>
    <property type="evidence" value="ECO:0007669"/>
    <property type="project" value="EnsemblFungi"/>
</dbReference>
<evidence type="ECO:0000313" key="9">
    <source>
        <dbReference type="Proteomes" id="UP000240830"/>
    </source>
</evidence>
<reference evidence="8 9" key="1">
    <citation type="submission" date="2016-10" db="EMBL/GenBank/DDBJ databases">
        <title>The genome of Paramicrosporidium saccamoebae is the missing link in understanding Cryptomycota and Microsporidia evolution.</title>
        <authorList>
            <person name="Quandt C.A."/>
            <person name="Beaudet D."/>
            <person name="Corsaro D."/>
            <person name="Michel R."/>
            <person name="Corradi N."/>
            <person name="James T."/>
        </authorList>
    </citation>
    <scope>NUCLEOTIDE SEQUENCE [LARGE SCALE GENOMIC DNA]</scope>
    <source>
        <strain evidence="8 9">KSL3</strain>
    </source>
</reference>
<proteinExistence type="inferred from homology"/>
<keyword evidence="3" id="KW-0547">Nucleotide-binding</keyword>
<evidence type="ECO:0000256" key="5">
    <source>
        <dbReference type="ARBA" id="ARBA00022840"/>
    </source>
</evidence>
<evidence type="ECO:0000256" key="6">
    <source>
        <dbReference type="RuleBase" id="RU003448"/>
    </source>
</evidence>
<dbReference type="PANTHER" id="PTHR21499">
    <property type="entry name" value="ASPARTATE KINASE"/>
    <property type="match status" value="1"/>
</dbReference>
<feature type="domain" description="ACT" evidence="7">
    <location>
        <begin position="245"/>
        <end position="308"/>
    </location>
</feature>
<dbReference type="EMBL" id="MTSL01000200">
    <property type="protein sequence ID" value="PJF16941.1"/>
    <property type="molecule type" value="Genomic_DNA"/>
</dbReference>
<evidence type="ECO:0000256" key="1">
    <source>
        <dbReference type="ARBA" id="ARBA00010122"/>
    </source>
</evidence>
<dbReference type="GO" id="GO:0071266">
    <property type="term" value="P:'de novo' L-methionine biosynthetic process"/>
    <property type="evidence" value="ECO:0007669"/>
    <property type="project" value="EnsemblFungi"/>
</dbReference>
<dbReference type="PANTHER" id="PTHR21499:SF59">
    <property type="entry name" value="ASPARTOKINASE"/>
    <property type="match status" value="1"/>
</dbReference>
<dbReference type="InterPro" id="IPR054352">
    <property type="entry name" value="ACT_Aspartokinase"/>
</dbReference>
<dbReference type="GO" id="GO:0004072">
    <property type="term" value="F:aspartate kinase activity"/>
    <property type="evidence" value="ECO:0007669"/>
    <property type="project" value="UniProtKB-EC"/>
</dbReference>
<comment type="similarity">
    <text evidence="1 6">Belongs to the aspartokinase family.</text>
</comment>
<dbReference type="InterPro" id="IPR001048">
    <property type="entry name" value="Asp/Glu/Uridylate_kinase"/>
</dbReference>
<dbReference type="InterPro" id="IPR045865">
    <property type="entry name" value="ACT-like_dom_sf"/>
</dbReference>
<dbReference type="AlphaFoldDB" id="A0A2H9TGS9"/>
<keyword evidence="9" id="KW-1185">Reference proteome</keyword>
<sequence length="308" mass="33156">MEHVSKAPLYLGQELYDIVSRVLAKSITDLPNNLTAVVSGFIGPVPGSLLKCIGRGYTDLTSALLAKGLQAKKLTIWKEVAGIYSADPTKVEDAKLLHEISPEEAAELTYYGAEVINPFTMRQVTQSGVSIQIRNVRDPTSQGTMIHNEASHSKCCTDESAVAVTLKEGISILNITSRLVTAPQLFFAEIFTLLNQHGVIVDLISTSRVNLSMAIPADHLSDALIRDLQKIGIVSRSDGLSILSLIGQAMRRRIGISAQMFTTLAATGVNIEMISQGASEINISCVISSENSLRALCAIHSSLLQPEI</sequence>
<keyword evidence="4 6" id="KW-0418">Kinase</keyword>
<dbReference type="NCBIfam" id="TIGR00657">
    <property type="entry name" value="asp_kinases"/>
    <property type="match status" value="1"/>
</dbReference>
<dbReference type="Pfam" id="PF00696">
    <property type="entry name" value="AA_kinase"/>
    <property type="match status" value="1"/>
</dbReference>
<comment type="catalytic activity">
    <reaction evidence="6">
        <text>L-aspartate + ATP = 4-phospho-L-aspartate + ADP</text>
        <dbReference type="Rhea" id="RHEA:23776"/>
        <dbReference type="ChEBI" id="CHEBI:29991"/>
        <dbReference type="ChEBI" id="CHEBI:30616"/>
        <dbReference type="ChEBI" id="CHEBI:57535"/>
        <dbReference type="ChEBI" id="CHEBI:456216"/>
        <dbReference type="EC" id="2.7.2.4"/>
    </reaction>
</comment>
<evidence type="ECO:0000259" key="7">
    <source>
        <dbReference type="PROSITE" id="PS51671"/>
    </source>
</evidence>
<dbReference type="Gene3D" id="3.30.2130.10">
    <property type="entry name" value="VC0802-like"/>
    <property type="match status" value="1"/>
</dbReference>
<dbReference type="Gene3D" id="3.40.1160.10">
    <property type="entry name" value="Acetylglutamate kinase-like"/>
    <property type="match status" value="1"/>
</dbReference>
<keyword evidence="2 6" id="KW-0808">Transferase</keyword>
<dbReference type="STRING" id="1246581.A0A2H9TGS9"/>
<dbReference type="InterPro" id="IPR036393">
    <property type="entry name" value="AceGlu_kinase-like_sf"/>
</dbReference>
<dbReference type="InterPro" id="IPR001341">
    <property type="entry name" value="Asp_kinase"/>
</dbReference>
<dbReference type="Pfam" id="PF22468">
    <property type="entry name" value="ACT_9"/>
    <property type="match status" value="1"/>
</dbReference>
<protein>
    <recommendedName>
        <fullName evidence="6">Aspartokinase</fullName>
        <ecNumber evidence="6">2.7.2.4</ecNumber>
    </recommendedName>
</protein>